<dbReference type="Proteomes" id="UP000178820">
    <property type="component" value="Unassembled WGS sequence"/>
</dbReference>
<sequence length="287" mass="31760">MKTLKFYIQKAYKEKWAIGQINFSDWSQVRGIVQAAQNLKSPVILGTSEGESKFVGLQEAVAMRNAMRKKYSLPIFLNLDHGKTADYLKEAILAGYDMVHFDGSKLPLDENILISKKVVAFAKNKGVVVEGEVGRFGTDASRLYTEKFEINEENLTKIDEATKYVKAAKVNLLAVSIGNFHGLDVSGVSPKLRLKHLQEIQKAIGIPVVLHGGSGIRPEDIKEGIACGISKININTEVRLAFSQALRKTLEANKSEITPYKYLNESIAAAQAVVEEKMKEFGSENKI</sequence>
<dbReference type="GO" id="GO:0008270">
    <property type="term" value="F:zinc ion binding"/>
    <property type="evidence" value="ECO:0007669"/>
    <property type="project" value="InterPro"/>
</dbReference>
<dbReference type="Gene3D" id="3.20.20.70">
    <property type="entry name" value="Aldolase class I"/>
    <property type="match status" value="1"/>
</dbReference>
<feature type="binding site" evidence="2">
    <location>
        <position position="182"/>
    </location>
    <ligand>
        <name>dihydroxyacetone phosphate</name>
        <dbReference type="ChEBI" id="CHEBI:57642"/>
    </ligand>
</feature>
<dbReference type="AlphaFoldDB" id="A0A1G2I0A6"/>
<dbReference type="PANTHER" id="PTHR30304:SF0">
    <property type="entry name" value="D-TAGATOSE-1,6-BISPHOSPHATE ALDOLASE SUBUNIT GATY-RELATED"/>
    <property type="match status" value="1"/>
</dbReference>
<dbReference type="CDD" id="cd00947">
    <property type="entry name" value="TBP_aldolase_IIB"/>
    <property type="match status" value="1"/>
</dbReference>
<accession>A0A1G2I0A6</accession>
<feature type="binding site" evidence="3">
    <location>
        <position position="181"/>
    </location>
    <ligand>
        <name>Zn(2+)</name>
        <dbReference type="ChEBI" id="CHEBI:29105"/>
        <label>1</label>
        <note>catalytic</note>
    </ligand>
</feature>
<organism evidence="4 5">
    <name type="scientific">Candidatus Staskawiczbacteria bacterium RIFCSPHIGHO2_02_FULL_42_22</name>
    <dbReference type="NCBI Taxonomy" id="1802207"/>
    <lineage>
        <taxon>Bacteria</taxon>
        <taxon>Candidatus Staskawicziibacteriota</taxon>
    </lineage>
</organism>
<dbReference type="InterPro" id="IPR013785">
    <property type="entry name" value="Aldolase_TIM"/>
</dbReference>
<gene>
    <name evidence="4" type="ORF">A3D44_02485</name>
</gene>
<evidence type="ECO:0000256" key="3">
    <source>
        <dbReference type="PIRSR" id="PIRSR001359-3"/>
    </source>
</evidence>
<dbReference type="GO" id="GO:0016832">
    <property type="term" value="F:aldehyde-lyase activity"/>
    <property type="evidence" value="ECO:0007669"/>
    <property type="project" value="InterPro"/>
</dbReference>
<dbReference type="STRING" id="1802207.A3D44_02485"/>
<keyword evidence="3" id="KW-0862">Zinc</keyword>
<dbReference type="Pfam" id="PF01116">
    <property type="entry name" value="F_bP_aldolase"/>
    <property type="match status" value="1"/>
</dbReference>
<dbReference type="InterPro" id="IPR050246">
    <property type="entry name" value="Class_II_FBP_aldolase"/>
</dbReference>
<feature type="binding site" evidence="3">
    <location>
        <position position="102"/>
    </location>
    <ligand>
        <name>Zn(2+)</name>
        <dbReference type="ChEBI" id="CHEBI:29105"/>
        <label>2</label>
    </ligand>
</feature>
<protein>
    <recommendedName>
        <fullName evidence="6">Tagatose-bisphosphate aldolase</fullName>
    </recommendedName>
</protein>
<evidence type="ECO:0000256" key="2">
    <source>
        <dbReference type="PIRSR" id="PIRSR001359-2"/>
    </source>
</evidence>
<dbReference type="PANTHER" id="PTHR30304">
    <property type="entry name" value="D-TAGATOSE-1,6-BISPHOSPHATE ALDOLASE"/>
    <property type="match status" value="1"/>
</dbReference>
<dbReference type="EMBL" id="MHOT01000028">
    <property type="protein sequence ID" value="OGZ67881.1"/>
    <property type="molecule type" value="Genomic_DNA"/>
</dbReference>
<feature type="binding site" evidence="3">
    <location>
        <position position="81"/>
    </location>
    <ligand>
        <name>Zn(2+)</name>
        <dbReference type="ChEBI" id="CHEBI:29105"/>
        <label>1</label>
        <note>catalytic</note>
    </ligand>
</feature>
<dbReference type="NCBIfam" id="TIGR00167">
    <property type="entry name" value="cbbA"/>
    <property type="match status" value="1"/>
</dbReference>
<comment type="caution">
    <text evidence="4">The sequence shown here is derived from an EMBL/GenBank/DDBJ whole genome shotgun (WGS) entry which is preliminary data.</text>
</comment>
<feature type="binding site" evidence="3">
    <location>
        <position position="132"/>
    </location>
    <ligand>
        <name>Zn(2+)</name>
        <dbReference type="ChEBI" id="CHEBI:29105"/>
        <label>2</label>
    </ligand>
</feature>
<feature type="binding site" evidence="2">
    <location>
        <begin position="212"/>
        <end position="214"/>
    </location>
    <ligand>
        <name>dihydroxyacetone phosphate</name>
        <dbReference type="ChEBI" id="CHEBI:57642"/>
    </ligand>
</feature>
<evidence type="ECO:0000256" key="1">
    <source>
        <dbReference type="PIRSR" id="PIRSR001359-1"/>
    </source>
</evidence>
<proteinExistence type="predicted"/>
<dbReference type="GO" id="GO:0005975">
    <property type="term" value="P:carbohydrate metabolic process"/>
    <property type="evidence" value="ECO:0007669"/>
    <property type="project" value="InterPro"/>
</dbReference>
<evidence type="ECO:0008006" key="6">
    <source>
        <dbReference type="Google" id="ProtNLM"/>
    </source>
</evidence>
<feature type="binding site" evidence="2">
    <location>
        <begin position="233"/>
        <end position="236"/>
    </location>
    <ligand>
        <name>dihydroxyacetone phosphate</name>
        <dbReference type="ChEBI" id="CHEBI:57642"/>
    </ligand>
</feature>
<comment type="cofactor">
    <cofactor evidence="3">
        <name>Zn(2+)</name>
        <dbReference type="ChEBI" id="CHEBI:29105"/>
    </cofactor>
    <text evidence="3">Binds 2 Zn(2+) ions per subunit. One is catalytic and the other provides a structural contribution.</text>
</comment>
<feature type="binding site" evidence="3">
    <location>
        <position position="211"/>
    </location>
    <ligand>
        <name>Zn(2+)</name>
        <dbReference type="ChEBI" id="CHEBI:29105"/>
        <label>1</label>
        <note>catalytic</note>
    </ligand>
</feature>
<name>A0A1G2I0A6_9BACT</name>
<feature type="active site" description="Proton donor" evidence="1">
    <location>
        <position position="80"/>
    </location>
</feature>
<reference evidence="4 5" key="1">
    <citation type="journal article" date="2016" name="Nat. Commun.">
        <title>Thousands of microbial genomes shed light on interconnected biogeochemical processes in an aquifer system.</title>
        <authorList>
            <person name="Anantharaman K."/>
            <person name="Brown C.T."/>
            <person name="Hug L.A."/>
            <person name="Sharon I."/>
            <person name="Castelle C.J."/>
            <person name="Probst A.J."/>
            <person name="Thomas B.C."/>
            <person name="Singh A."/>
            <person name="Wilkins M.J."/>
            <person name="Karaoz U."/>
            <person name="Brodie E.L."/>
            <person name="Williams K.H."/>
            <person name="Hubbard S.S."/>
            <person name="Banfield J.F."/>
        </authorList>
    </citation>
    <scope>NUCLEOTIDE SEQUENCE [LARGE SCALE GENOMIC DNA]</scope>
</reference>
<keyword evidence="3" id="KW-0479">Metal-binding</keyword>
<dbReference type="InterPro" id="IPR000771">
    <property type="entry name" value="FBA_II"/>
</dbReference>
<evidence type="ECO:0000313" key="5">
    <source>
        <dbReference type="Proteomes" id="UP000178820"/>
    </source>
</evidence>
<evidence type="ECO:0000313" key="4">
    <source>
        <dbReference type="EMBL" id="OGZ67881.1"/>
    </source>
</evidence>
<dbReference type="PIRSF" id="PIRSF001359">
    <property type="entry name" value="F_bP_aldolase_II"/>
    <property type="match status" value="1"/>
</dbReference>
<dbReference type="SUPFAM" id="SSF51569">
    <property type="entry name" value="Aldolase"/>
    <property type="match status" value="1"/>
</dbReference>